<gene>
    <name evidence="1" type="ORF">DILT_LOCUS6957</name>
</gene>
<dbReference type="AlphaFoldDB" id="A0A3P7NZX5"/>
<reference evidence="1 2" key="1">
    <citation type="submission" date="2018-11" db="EMBL/GenBank/DDBJ databases">
        <authorList>
            <consortium name="Pathogen Informatics"/>
        </authorList>
    </citation>
    <scope>NUCLEOTIDE SEQUENCE [LARGE SCALE GENOMIC DNA]</scope>
</reference>
<sequence length="178" mass="20277">MKSLNRQRIPESFLLNPYDFIVDMSDVAVTKLQAEALSLGLKICVPRRKIDPTDIEAKFEDLQYQLSDLKPTSKESAGWLKADITYQYRKIPVIQRPLLTKQPLTALNDLRKATNIVISRPDKGSGVVTLNKDDYGRKMQAILNEPSKFSSETHGKEETKVLEDLIGKRRLNRYSKNG</sequence>
<name>A0A3P7NZX5_DIBLA</name>
<dbReference type="Proteomes" id="UP000281553">
    <property type="component" value="Unassembled WGS sequence"/>
</dbReference>
<evidence type="ECO:0000313" key="1">
    <source>
        <dbReference type="EMBL" id="VDN11126.1"/>
    </source>
</evidence>
<dbReference type="EMBL" id="UYRU01050766">
    <property type="protein sequence ID" value="VDN11126.1"/>
    <property type="molecule type" value="Genomic_DNA"/>
</dbReference>
<evidence type="ECO:0000313" key="2">
    <source>
        <dbReference type="Proteomes" id="UP000281553"/>
    </source>
</evidence>
<keyword evidence="2" id="KW-1185">Reference proteome</keyword>
<dbReference type="OrthoDB" id="6269116at2759"/>
<organism evidence="1 2">
    <name type="scientific">Dibothriocephalus latus</name>
    <name type="common">Fish tapeworm</name>
    <name type="synonym">Diphyllobothrium latum</name>
    <dbReference type="NCBI Taxonomy" id="60516"/>
    <lineage>
        <taxon>Eukaryota</taxon>
        <taxon>Metazoa</taxon>
        <taxon>Spiralia</taxon>
        <taxon>Lophotrochozoa</taxon>
        <taxon>Platyhelminthes</taxon>
        <taxon>Cestoda</taxon>
        <taxon>Eucestoda</taxon>
        <taxon>Diphyllobothriidea</taxon>
        <taxon>Diphyllobothriidae</taxon>
        <taxon>Dibothriocephalus</taxon>
    </lineage>
</organism>
<accession>A0A3P7NZX5</accession>
<protein>
    <submittedName>
        <fullName evidence="1">Uncharacterized protein</fullName>
    </submittedName>
</protein>
<proteinExistence type="predicted"/>